<evidence type="ECO:0000256" key="5">
    <source>
        <dbReference type="ARBA" id="ARBA00022840"/>
    </source>
</evidence>
<evidence type="ECO:0000256" key="4">
    <source>
        <dbReference type="ARBA" id="ARBA00022777"/>
    </source>
</evidence>
<feature type="domain" description="Carbohydrate kinase PfkB" evidence="7">
    <location>
        <begin position="10"/>
        <end position="158"/>
    </location>
</feature>
<evidence type="ECO:0000256" key="6">
    <source>
        <dbReference type="SAM" id="MobiDB-lite"/>
    </source>
</evidence>
<evidence type="ECO:0000256" key="1">
    <source>
        <dbReference type="ARBA" id="ARBA00010688"/>
    </source>
</evidence>
<keyword evidence="4" id="KW-0418">Kinase</keyword>
<organism evidence="8 9">
    <name type="scientific">Streptomyces gobitricini</name>
    <dbReference type="NCBI Taxonomy" id="68211"/>
    <lineage>
        <taxon>Bacteria</taxon>
        <taxon>Bacillati</taxon>
        <taxon>Actinomycetota</taxon>
        <taxon>Actinomycetes</taxon>
        <taxon>Kitasatosporales</taxon>
        <taxon>Streptomycetaceae</taxon>
        <taxon>Streptomyces</taxon>
    </lineage>
</organism>
<dbReference type="PANTHER" id="PTHR43085:SF49">
    <property type="entry name" value="5-DEHYDRO-2-DEOXYGLUCONOKINASE"/>
    <property type="match status" value="1"/>
</dbReference>
<dbReference type="EMBL" id="BAAASR010000002">
    <property type="protein sequence ID" value="GAA2478440.1"/>
    <property type="molecule type" value="Genomic_DNA"/>
</dbReference>
<dbReference type="InterPro" id="IPR029056">
    <property type="entry name" value="Ribokinase-like"/>
</dbReference>
<accession>A0ABN3L8S1</accession>
<keyword evidence="5" id="KW-0067">ATP-binding</keyword>
<dbReference type="Gene3D" id="3.40.1190.20">
    <property type="match status" value="1"/>
</dbReference>
<dbReference type="Pfam" id="PF00294">
    <property type="entry name" value="PfkB"/>
    <property type="match status" value="2"/>
</dbReference>
<proteinExistence type="inferred from homology"/>
<dbReference type="Proteomes" id="UP001499942">
    <property type="component" value="Unassembled WGS sequence"/>
</dbReference>
<dbReference type="SUPFAM" id="SSF53613">
    <property type="entry name" value="Ribokinase-like"/>
    <property type="match status" value="1"/>
</dbReference>
<evidence type="ECO:0000313" key="8">
    <source>
        <dbReference type="EMBL" id="GAA2478440.1"/>
    </source>
</evidence>
<keyword evidence="9" id="KW-1185">Reference proteome</keyword>
<comment type="similarity">
    <text evidence="1">Belongs to the carbohydrate kinase PfkB family.</text>
</comment>
<dbReference type="Gene3D" id="2.20.150.10">
    <property type="entry name" value="putative 5-dehydro-2- deoxygluconokinase"/>
    <property type="match status" value="1"/>
</dbReference>
<protein>
    <submittedName>
        <fullName evidence="8">5-dehydro-2-deoxygluconokinase</fullName>
    </submittedName>
</protein>
<dbReference type="InterPro" id="IPR023314">
    <property type="entry name" value="Myo_inos_IolC-like_sf"/>
</dbReference>
<keyword evidence="3" id="KW-0547">Nucleotide-binding</keyword>
<dbReference type="RefSeq" id="WP_344355950.1">
    <property type="nucleotide sequence ID" value="NZ_BAAASR010000002.1"/>
</dbReference>
<reference evidence="8 9" key="1">
    <citation type="journal article" date="2019" name="Int. J. Syst. Evol. Microbiol.">
        <title>The Global Catalogue of Microorganisms (GCM) 10K type strain sequencing project: providing services to taxonomists for standard genome sequencing and annotation.</title>
        <authorList>
            <consortium name="The Broad Institute Genomics Platform"/>
            <consortium name="The Broad Institute Genome Sequencing Center for Infectious Disease"/>
            <person name="Wu L."/>
            <person name="Ma J."/>
        </authorList>
    </citation>
    <scope>NUCLEOTIDE SEQUENCE [LARGE SCALE GENOMIC DNA]</scope>
    <source>
        <strain evidence="8 9">JCM 5062</strain>
    </source>
</reference>
<keyword evidence="2" id="KW-0808">Transferase</keyword>
<evidence type="ECO:0000313" key="9">
    <source>
        <dbReference type="Proteomes" id="UP001499942"/>
    </source>
</evidence>
<evidence type="ECO:0000256" key="3">
    <source>
        <dbReference type="ARBA" id="ARBA00022741"/>
    </source>
</evidence>
<dbReference type="InterPro" id="IPR050306">
    <property type="entry name" value="PfkB_Carbo_kinase"/>
</dbReference>
<dbReference type="CDD" id="cd01166">
    <property type="entry name" value="KdgK"/>
    <property type="match status" value="1"/>
</dbReference>
<dbReference type="InterPro" id="IPR011611">
    <property type="entry name" value="PfkB_dom"/>
</dbReference>
<feature type="compositionally biased region" description="Basic residues" evidence="6">
    <location>
        <begin position="375"/>
        <end position="390"/>
    </location>
</feature>
<gene>
    <name evidence="8" type="primary">iolC</name>
    <name evidence="8" type="ORF">GCM10010393_05880</name>
</gene>
<name>A0ABN3L8S1_9ACTN</name>
<evidence type="ECO:0000259" key="7">
    <source>
        <dbReference type="Pfam" id="PF00294"/>
    </source>
</evidence>
<feature type="compositionally biased region" description="Low complexity" evidence="6">
    <location>
        <begin position="350"/>
        <end position="361"/>
    </location>
</feature>
<dbReference type="PANTHER" id="PTHR43085">
    <property type="entry name" value="HEXOKINASE FAMILY MEMBER"/>
    <property type="match status" value="1"/>
</dbReference>
<comment type="caution">
    <text evidence="8">The sequence shown here is derived from an EMBL/GenBank/DDBJ whole genome shotgun (WGS) entry which is preliminary data.</text>
</comment>
<evidence type="ECO:0000256" key="2">
    <source>
        <dbReference type="ARBA" id="ARBA00022679"/>
    </source>
</evidence>
<feature type="domain" description="Carbohydrate kinase PfkB" evidence="7">
    <location>
        <begin position="198"/>
        <end position="337"/>
    </location>
</feature>
<feature type="region of interest" description="Disordered" evidence="6">
    <location>
        <begin position="350"/>
        <end position="416"/>
    </location>
</feature>
<sequence>MATDPYDLITMGRIGVDLYPLQTGVALAHVETFGKFLGGSPSNVAVAAARLGRRTALITRTGADPFGDYLHQELRAFGVDDRWVTPVDAYPTPLTFCEIFPPDDFPLYFYRQPKAPDLEIHQHELDSAAIAAARVFWMTGTGLSAEPSRGSTLAALAARSAAVPSAAVPPATATSAAVSSPGGPRPAAYAAAWDGRVTVFDLDWRPMFWSAPDDARPHYAAALRHVTVAVGNVDECEIATGEREPRAAARALLDAGVRLAVVKQGPKGVLAMTADGDTADVPPVPVEVVNGLGAGDAFGGALCHGLLAGWDLERTVRYANAAGAIVASRLACSSAMPFPDEVAALLDGAPEGLPAAGRRPGAAPPHEPDEPHAPNRPRKPHESHRPHQPHQPHPSPHPHQPHQPHTPPGPTEGGRP</sequence>